<evidence type="ECO:0000256" key="5">
    <source>
        <dbReference type="ARBA" id="ARBA00022475"/>
    </source>
</evidence>
<keyword evidence="14" id="KW-0829">Tyrosine-protein kinase</keyword>
<dbReference type="InterPro" id="IPR050445">
    <property type="entry name" value="Bact_polysacc_biosynth/exp"/>
</dbReference>
<evidence type="ECO:0000256" key="1">
    <source>
        <dbReference type="ARBA" id="ARBA00004429"/>
    </source>
</evidence>
<feature type="domain" description="Polysaccharide chain length determinant N-terminal" evidence="17">
    <location>
        <begin position="35"/>
        <end position="117"/>
    </location>
</feature>
<name>A0A5D3KBR1_9BRAD</name>
<dbReference type="GO" id="GO:0004715">
    <property type="term" value="F:non-membrane spanning protein tyrosine kinase activity"/>
    <property type="evidence" value="ECO:0007669"/>
    <property type="project" value="UniProtKB-EC"/>
</dbReference>
<keyword evidence="11" id="KW-0067">ATP-binding</keyword>
<dbReference type="AlphaFoldDB" id="A0A5D3KBR1"/>
<dbReference type="RefSeq" id="WP_148775110.1">
    <property type="nucleotide sequence ID" value="NZ_VSSS01000041.1"/>
</dbReference>
<dbReference type="InterPro" id="IPR005702">
    <property type="entry name" value="Wzc-like_C"/>
</dbReference>
<evidence type="ECO:0000256" key="12">
    <source>
        <dbReference type="ARBA" id="ARBA00022989"/>
    </source>
</evidence>
<keyword evidence="8 16" id="KW-0812">Transmembrane</keyword>
<evidence type="ECO:0000256" key="3">
    <source>
        <dbReference type="ARBA" id="ARBA00008883"/>
    </source>
</evidence>
<comment type="similarity">
    <text evidence="3">Belongs to the etk/wzc family.</text>
</comment>
<dbReference type="NCBIfam" id="TIGR01007">
    <property type="entry name" value="eps_fam"/>
    <property type="match status" value="1"/>
</dbReference>
<keyword evidence="13 16" id="KW-0472">Membrane</keyword>
<keyword evidence="7 19" id="KW-0808">Transferase</keyword>
<dbReference type="CDD" id="cd05387">
    <property type="entry name" value="BY-kinase"/>
    <property type="match status" value="1"/>
</dbReference>
<dbReference type="Proteomes" id="UP000324758">
    <property type="component" value="Unassembled WGS sequence"/>
</dbReference>
<dbReference type="InterPro" id="IPR003856">
    <property type="entry name" value="LPS_length_determ_N"/>
</dbReference>
<evidence type="ECO:0000256" key="7">
    <source>
        <dbReference type="ARBA" id="ARBA00022679"/>
    </source>
</evidence>
<keyword evidence="20" id="KW-1185">Reference proteome</keyword>
<dbReference type="GO" id="GO:0005886">
    <property type="term" value="C:plasma membrane"/>
    <property type="evidence" value="ECO:0007669"/>
    <property type="project" value="UniProtKB-SubCell"/>
</dbReference>
<dbReference type="PANTHER" id="PTHR32309">
    <property type="entry name" value="TYROSINE-PROTEIN KINASE"/>
    <property type="match status" value="1"/>
</dbReference>
<evidence type="ECO:0000256" key="11">
    <source>
        <dbReference type="ARBA" id="ARBA00022840"/>
    </source>
</evidence>
<organism evidence="19 20">
    <name type="scientific">Bradyrhizobium rifense</name>
    <dbReference type="NCBI Taxonomy" id="515499"/>
    <lineage>
        <taxon>Bacteria</taxon>
        <taxon>Pseudomonadati</taxon>
        <taxon>Pseudomonadota</taxon>
        <taxon>Alphaproteobacteria</taxon>
        <taxon>Hyphomicrobiales</taxon>
        <taxon>Nitrobacteraceae</taxon>
        <taxon>Bradyrhizobium</taxon>
    </lineage>
</organism>
<evidence type="ECO:0000256" key="8">
    <source>
        <dbReference type="ARBA" id="ARBA00022692"/>
    </source>
</evidence>
<dbReference type="OrthoDB" id="230260at2"/>
<dbReference type="SUPFAM" id="SSF52540">
    <property type="entry name" value="P-loop containing nucleoside triphosphate hydrolases"/>
    <property type="match status" value="1"/>
</dbReference>
<dbReference type="Gene3D" id="3.40.50.300">
    <property type="entry name" value="P-loop containing nucleotide triphosphate hydrolases"/>
    <property type="match status" value="1"/>
</dbReference>
<dbReference type="Pfam" id="PF13614">
    <property type="entry name" value="AAA_31"/>
    <property type="match status" value="1"/>
</dbReference>
<proteinExistence type="inferred from homology"/>
<feature type="transmembrane region" description="Helical" evidence="16">
    <location>
        <begin position="42"/>
        <end position="62"/>
    </location>
</feature>
<dbReference type="InterPro" id="IPR025669">
    <property type="entry name" value="AAA_dom"/>
</dbReference>
<comment type="subcellular location">
    <subcellularLocation>
        <location evidence="1">Cell inner membrane</location>
        <topology evidence="1">Multi-pass membrane protein</topology>
    </subcellularLocation>
</comment>
<evidence type="ECO:0000256" key="16">
    <source>
        <dbReference type="SAM" id="Phobius"/>
    </source>
</evidence>
<evidence type="ECO:0000256" key="15">
    <source>
        <dbReference type="ARBA" id="ARBA00051245"/>
    </source>
</evidence>
<keyword evidence="10 19" id="KW-0418">Kinase</keyword>
<evidence type="ECO:0000256" key="13">
    <source>
        <dbReference type="ARBA" id="ARBA00023136"/>
    </source>
</evidence>
<gene>
    <name evidence="19" type="ORF">FXB40_26700</name>
</gene>
<dbReference type="PANTHER" id="PTHR32309:SF13">
    <property type="entry name" value="FERRIC ENTEROBACTIN TRANSPORT PROTEIN FEPE"/>
    <property type="match status" value="1"/>
</dbReference>
<keyword evidence="6" id="KW-0997">Cell inner membrane</keyword>
<keyword evidence="5" id="KW-1003">Cell membrane</keyword>
<dbReference type="InterPro" id="IPR027417">
    <property type="entry name" value="P-loop_NTPase"/>
</dbReference>
<keyword evidence="9" id="KW-0547">Nucleotide-binding</keyword>
<reference evidence="19 20" key="1">
    <citation type="submission" date="2019-08" db="EMBL/GenBank/DDBJ databases">
        <title>Bradyrhizobium hipponensis sp. nov., a rhizobium isolated from a Lupinus angustifolius root nodule in Tunisia.</title>
        <authorList>
            <person name="Off K."/>
            <person name="Rejili M."/>
            <person name="Mars M."/>
            <person name="Brachmann A."/>
            <person name="Marin M."/>
        </authorList>
    </citation>
    <scope>NUCLEOTIDE SEQUENCE [LARGE SCALE GENOMIC DNA]</scope>
    <source>
        <strain evidence="19 20">CTAW71</strain>
    </source>
</reference>
<keyword evidence="12 16" id="KW-1133">Transmembrane helix</keyword>
<dbReference type="Pfam" id="PF02706">
    <property type="entry name" value="Wzz"/>
    <property type="match status" value="1"/>
</dbReference>
<comment type="similarity">
    <text evidence="2">Belongs to the CpsD/CapB family.</text>
</comment>
<evidence type="ECO:0000256" key="2">
    <source>
        <dbReference type="ARBA" id="ARBA00007316"/>
    </source>
</evidence>
<sequence length="747" mass="82117">MLHVSKDRQLSSFEPELANLPPGSGSAAQYIQTVLGFLRRQAWVLGLAGLFAAGATGLYLLFAPPSYKATATVGIDTTKFQLFQPAGELIIDTSSAVESQLEIIKSEKLALEVIKKLHLADNIPASQGGLFGSSKQLTEFEYTRQLVAVLQKHVTVKRLGIAWIIEISYDSRDGEQAAQFANAFADAYIADQLDSKYQATRQASAWLEGRVKDTREQTMVAQRSVVEFKAKNNIVDTGGRLMSEQQLTELNSQLLTARGQTSEARARLDRVNAVVQSALSADNANTLVTDVPINDTIAKLRAQLIDLTTREKEWSAKFGSDHLAVINLHNQARQVRSAMVDELRRVGEAFKSDYDLALRKEKGLETEVAQAVSQSESSSRNQVRLRELESTAASTKELYDNLNKRYLESVEQKSFPVTEARVITRAAPALDREYKTPFKIAAAIFGIGVSFGFALAFVREFTDNVFRSVGQVERQLHKDCITLVPLWKQEAETNPAPPLVPEGGRRLVRSKGPAWAGINAPLSSYAEAMRSIKLAIDLNCPGKGAKVIGLTSSLPREGKSTVAASLALTIATAGAKVILLDFDLRNPALTRTLASQANIGFLDVISGRTSLADAMWSDQTKYLSFLPTITNGLFVQSNEIMGAQLTKSFIDKLRDEYAYIIVDLPPLAPVIDAKATTHLIDAYLYVVEWGGTKIDVVEHALGRAPGILENTLGVILNKVDMDRLHKYDGENKSYYVNKHYAQYGYTH</sequence>
<comment type="caution">
    <text evidence="19">The sequence shown here is derived from an EMBL/GenBank/DDBJ whole genome shotgun (WGS) entry which is preliminary data.</text>
</comment>
<feature type="domain" description="AAA" evidence="18">
    <location>
        <begin position="558"/>
        <end position="675"/>
    </location>
</feature>
<accession>A0A5D3KBR1</accession>
<comment type="catalytic activity">
    <reaction evidence="15">
        <text>L-tyrosyl-[protein] + ATP = O-phospho-L-tyrosyl-[protein] + ADP + H(+)</text>
        <dbReference type="Rhea" id="RHEA:10596"/>
        <dbReference type="Rhea" id="RHEA-COMP:10136"/>
        <dbReference type="Rhea" id="RHEA-COMP:20101"/>
        <dbReference type="ChEBI" id="CHEBI:15378"/>
        <dbReference type="ChEBI" id="CHEBI:30616"/>
        <dbReference type="ChEBI" id="CHEBI:46858"/>
        <dbReference type="ChEBI" id="CHEBI:61978"/>
        <dbReference type="ChEBI" id="CHEBI:456216"/>
        <dbReference type="EC" id="2.7.10.2"/>
    </reaction>
</comment>
<evidence type="ECO:0000256" key="6">
    <source>
        <dbReference type="ARBA" id="ARBA00022519"/>
    </source>
</evidence>
<protein>
    <recommendedName>
        <fullName evidence="4">non-specific protein-tyrosine kinase</fullName>
        <ecNumber evidence="4">2.7.10.2</ecNumber>
    </recommendedName>
</protein>
<dbReference type="EC" id="2.7.10.2" evidence="4"/>
<dbReference type="GO" id="GO:0005524">
    <property type="term" value="F:ATP binding"/>
    <property type="evidence" value="ECO:0007669"/>
    <property type="project" value="UniProtKB-KW"/>
</dbReference>
<evidence type="ECO:0000256" key="9">
    <source>
        <dbReference type="ARBA" id="ARBA00022741"/>
    </source>
</evidence>
<evidence type="ECO:0000313" key="19">
    <source>
        <dbReference type="EMBL" id="TYL92037.1"/>
    </source>
</evidence>
<evidence type="ECO:0000256" key="10">
    <source>
        <dbReference type="ARBA" id="ARBA00022777"/>
    </source>
</evidence>
<evidence type="ECO:0000259" key="17">
    <source>
        <dbReference type="Pfam" id="PF02706"/>
    </source>
</evidence>
<evidence type="ECO:0000259" key="18">
    <source>
        <dbReference type="Pfam" id="PF13614"/>
    </source>
</evidence>
<evidence type="ECO:0000256" key="14">
    <source>
        <dbReference type="ARBA" id="ARBA00023137"/>
    </source>
</evidence>
<evidence type="ECO:0000256" key="4">
    <source>
        <dbReference type="ARBA" id="ARBA00011903"/>
    </source>
</evidence>
<evidence type="ECO:0000313" key="20">
    <source>
        <dbReference type="Proteomes" id="UP000324758"/>
    </source>
</evidence>
<dbReference type="EMBL" id="VSSS01000041">
    <property type="protein sequence ID" value="TYL92037.1"/>
    <property type="molecule type" value="Genomic_DNA"/>
</dbReference>